<keyword evidence="3" id="KW-0560">Oxidoreductase</keyword>
<dbReference type="Pfam" id="PF00106">
    <property type="entry name" value="adh_short"/>
    <property type="match status" value="1"/>
</dbReference>
<sequence length="355" mass="38855">MIASILRSIQGKPAPDALPPVGTFTGKTVVVTGGTSGLGLAAAVHFVNLGADEVVITCRNAPRGEAARAKIEAETGTVGKKRVTVMELDMDRFASVVAFADELKRRYGQKGVDDVVLNAGVFMPTFRQSPQGWEESIQVNTLSTVLLALLLLPWMKASRKQRQSAPHLTFVSSGTHASPDVAEWPRWAEKEGGILAHLNKEENWPNRPIDAMYAISKLLLEYAIREICRLALGPGGEPDVIVSSVCPGPVKTDLPRTVMEQSFLMKIIVPIYSGLRSKSPESGSKVYVAGALTKQEDHGKFIRFYWTDEEYREKAASVMTSKAGKAAQSFVWKEIVGILEEKVPEIREYVTFPTV</sequence>
<dbReference type="Gene3D" id="3.40.50.720">
    <property type="entry name" value="NAD(P)-binding Rossmann-like Domain"/>
    <property type="match status" value="1"/>
</dbReference>
<reference evidence="4" key="1">
    <citation type="submission" date="2022-07" db="EMBL/GenBank/DDBJ databases">
        <title>Fungi with potential for degradation of polypropylene.</title>
        <authorList>
            <person name="Gostincar C."/>
        </authorList>
    </citation>
    <scope>NUCLEOTIDE SEQUENCE</scope>
    <source>
        <strain evidence="4">EXF-13308</strain>
    </source>
</reference>
<dbReference type="InterPro" id="IPR002347">
    <property type="entry name" value="SDR_fam"/>
</dbReference>
<comment type="similarity">
    <text evidence="1">Belongs to the short-chain dehydrogenases/reductases (SDR) family.</text>
</comment>
<dbReference type="SUPFAM" id="SSF51735">
    <property type="entry name" value="NAD(P)-binding Rossmann-fold domains"/>
    <property type="match status" value="1"/>
</dbReference>
<proteinExistence type="inferred from homology"/>
<comment type="caution">
    <text evidence="4">The sequence shown here is derived from an EMBL/GenBank/DDBJ whole genome shotgun (WGS) entry which is preliminary data.</text>
</comment>
<accession>A0AA38R440</accession>
<dbReference type="PANTHER" id="PTHR24320">
    <property type="entry name" value="RETINOL DEHYDROGENASE"/>
    <property type="match status" value="1"/>
</dbReference>
<gene>
    <name evidence="4" type="ORF">NKR23_g11122</name>
</gene>
<evidence type="ECO:0000256" key="3">
    <source>
        <dbReference type="ARBA" id="ARBA00023002"/>
    </source>
</evidence>
<dbReference type="GO" id="GO:0016491">
    <property type="term" value="F:oxidoreductase activity"/>
    <property type="evidence" value="ECO:0007669"/>
    <property type="project" value="UniProtKB-KW"/>
</dbReference>
<evidence type="ECO:0000313" key="4">
    <source>
        <dbReference type="EMBL" id="KAJ9132604.1"/>
    </source>
</evidence>
<dbReference type="PRINTS" id="PR00081">
    <property type="entry name" value="GDHRDH"/>
</dbReference>
<protein>
    <submittedName>
        <fullName evidence="4">NAD(P)-binding protein</fullName>
    </submittedName>
</protein>
<organism evidence="4 5">
    <name type="scientific">Pleurostoma richardsiae</name>
    <dbReference type="NCBI Taxonomy" id="41990"/>
    <lineage>
        <taxon>Eukaryota</taxon>
        <taxon>Fungi</taxon>
        <taxon>Dikarya</taxon>
        <taxon>Ascomycota</taxon>
        <taxon>Pezizomycotina</taxon>
        <taxon>Sordariomycetes</taxon>
        <taxon>Sordariomycetidae</taxon>
        <taxon>Calosphaeriales</taxon>
        <taxon>Pleurostomataceae</taxon>
        <taxon>Pleurostoma</taxon>
    </lineage>
</organism>
<dbReference type="Proteomes" id="UP001174694">
    <property type="component" value="Unassembled WGS sequence"/>
</dbReference>
<evidence type="ECO:0000256" key="2">
    <source>
        <dbReference type="ARBA" id="ARBA00022857"/>
    </source>
</evidence>
<keyword evidence="5" id="KW-1185">Reference proteome</keyword>
<name>A0AA38R440_9PEZI</name>
<evidence type="ECO:0000313" key="5">
    <source>
        <dbReference type="Proteomes" id="UP001174694"/>
    </source>
</evidence>
<keyword evidence="2" id="KW-0521">NADP</keyword>
<evidence type="ECO:0000256" key="1">
    <source>
        <dbReference type="ARBA" id="ARBA00006484"/>
    </source>
</evidence>
<dbReference type="EMBL" id="JANBVO010000055">
    <property type="protein sequence ID" value="KAJ9132604.1"/>
    <property type="molecule type" value="Genomic_DNA"/>
</dbReference>
<dbReference type="InterPro" id="IPR036291">
    <property type="entry name" value="NAD(P)-bd_dom_sf"/>
</dbReference>
<dbReference type="PANTHER" id="PTHR24320:SF252">
    <property type="entry name" value="DEHYDROGENASE_REDUCTASE FAMILY PROTEIN, PUTATIVE (AFU_ORTHOLOGUE AFUA_3G08550)-RELATED"/>
    <property type="match status" value="1"/>
</dbReference>
<dbReference type="AlphaFoldDB" id="A0AA38R440"/>